<keyword evidence="1" id="KW-0732">Signal</keyword>
<organism evidence="2 3">
    <name type="scientific">Aquamicrobium segne</name>
    <dbReference type="NCBI Taxonomy" id="469547"/>
    <lineage>
        <taxon>Bacteria</taxon>
        <taxon>Pseudomonadati</taxon>
        <taxon>Pseudomonadota</taxon>
        <taxon>Alphaproteobacteria</taxon>
        <taxon>Hyphomicrobiales</taxon>
        <taxon>Phyllobacteriaceae</taxon>
        <taxon>Aquamicrobium</taxon>
    </lineage>
</organism>
<dbReference type="EMBL" id="JBHSLL010000029">
    <property type="protein sequence ID" value="MFC5386401.1"/>
    <property type="molecule type" value="Genomic_DNA"/>
</dbReference>
<comment type="caution">
    <text evidence="2">The sequence shown here is derived from an EMBL/GenBank/DDBJ whole genome shotgun (WGS) entry which is preliminary data.</text>
</comment>
<keyword evidence="3" id="KW-1185">Reference proteome</keyword>
<name>A0ABW0GZU7_9HYPH</name>
<dbReference type="RefSeq" id="WP_378229367.1">
    <property type="nucleotide sequence ID" value="NZ_JBHSLL010000029.1"/>
</dbReference>
<evidence type="ECO:0000313" key="2">
    <source>
        <dbReference type="EMBL" id="MFC5386401.1"/>
    </source>
</evidence>
<evidence type="ECO:0008006" key="4">
    <source>
        <dbReference type="Google" id="ProtNLM"/>
    </source>
</evidence>
<sequence>MSFQPKNRHRLALSTILFSMALTPAWAQDTGDIAQGLKTALSHQGLEMTWTSISGDASSMSLQGVSLTASGSSENLAIGDVKLEDVMPADGGYTIKTLSTQAYSRSEGDTTIEASPFIMRGVVIPAEDTTNALGNFMYYQAAELDMVSVSVKGTEAFSASGIKTSMSDFKNGQPMNFSASVPQFSSNLALVEDAKFKDAIKTLGYETITGNMTMAGSWNPADGRLDFSQYDISVDNAGTLGMTFSIGGYTPAFIKSMQDLQKQMAQMSGDANSSAQGMAILGLMQQLSFNSAAIRFTDHSLTNKVLDYVGKQQGMSGKDIANQVKAIVPFGLAQLQNPELTTQASTALNQYLDDPRSLEILASPASPMPFALIMANAMGNPADLTKSLGVAVKANQN</sequence>
<gene>
    <name evidence="2" type="ORF">ACFPLB_10525</name>
</gene>
<feature type="signal peptide" evidence="1">
    <location>
        <begin position="1"/>
        <end position="27"/>
    </location>
</feature>
<evidence type="ECO:0000313" key="3">
    <source>
        <dbReference type="Proteomes" id="UP001596016"/>
    </source>
</evidence>
<reference evidence="3" key="1">
    <citation type="journal article" date="2019" name="Int. J. Syst. Evol. Microbiol.">
        <title>The Global Catalogue of Microorganisms (GCM) 10K type strain sequencing project: providing services to taxonomists for standard genome sequencing and annotation.</title>
        <authorList>
            <consortium name="The Broad Institute Genomics Platform"/>
            <consortium name="The Broad Institute Genome Sequencing Center for Infectious Disease"/>
            <person name="Wu L."/>
            <person name="Ma J."/>
        </authorList>
    </citation>
    <scope>NUCLEOTIDE SEQUENCE [LARGE SCALE GENOMIC DNA]</scope>
    <source>
        <strain evidence="3">CGMCC 4.1415</strain>
    </source>
</reference>
<dbReference type="Proteomes" id="UP001596016">
    <property type="component" value="Unassembled WGS sequence"/>
</dbReference>
<protein>
    <recommendedName>
        <fullName evidence="4">DUF945 domain-containing protein</fullName>
    </recommendedName>
</protein>
<accession>A0ABW0GZU7</accession>
<evidence type="ECO:0000256" key="1">
    <source>
        <dbReference type="SAM" id="SignalP"/>
    </source>
</evidence>
<feature type="chain" id="PRO_5045377971" description="DUF945 domain-containing protein" evidence="1">
    <location>
        <begin position="28"/>
        <end position="397"/>
    </location>
</feature>
<proteinExistence type="predicted"/>